<evidence type="ECO:0000256" key="3">
    <source>
        <dbReference type="ARBA" id="ARBA00022692"/>
    </source>
</evidence>
<evidence type="ECO:0000256" key="7">
    <source>
        <dbReference type="ARBA" id="ARBA00023170"/>
    </source>
</evidence>
<dbReference type="InterPro" id="IPR004117">
    <property type="entry name" value="7tm6_olfct_rcpt"/>
</dbReference>
<protein>
    <submittedName>
        <fullName evidence="10">Uncharacterized protein</fullName>
    </submittedName>
</protein>
<keyword evidence="6 9" id="KW-0472">Membrane</keyword>
<keyword evidence="8" id="KW-0807">Transducer</keyword>
<evidence type="ECO:0000256" key="5">
    <source>
        <dbReference type="ARBA" id="ARBA00022989"/>
    </source>
</evidence>
<dbReference type="EMBL" id="JAWJWE010000008">
    <property type="protein sequence ID" value="KAK6631845.1"/>
    <property type="molecule type" value="Genomic_DNA"/>
</dbReference>
<comment type="subcellular location">
    <subcellularLocation>
        <location evidence="1">Membrane</location>
        <topology evidence="1">Multi-pass membrane protein</topology>
    </subcellularLocation>
</comment>
<dbReference type="GO" id="GO:0007165">
    <property type="term" value="P:signal transduction"/>
    <property type="evidence" value="ECO:0007669"/>
    <property type="project" value="UniProtKB-KW"/>
</dbReference>
<organism evidence="10 11">
    <name type="scientific">Polyplax serrata</name>
    <name type="common">Common mouse louse</name>
    <dbReference type="NCBI Taxonomy" id="468196"/>
    <lineage>
        <taxon>Eukaryota</taxon>
        <taxon>Metazoa</taxon>
        <taxon>Ecdysozoa</taxon>
        <taxon>Arthropoda</taxon>
        <taxon>Hexapoda</taxon>
        <taxon>Insecta</taxon>
        <taxon>Pterygota</taxon>
        <taxon>Neoptera</taxon>
        <taxon>Paraneoptera</taxon>
        <taxon>Psocodea</taxon>
        <taxon>Troctomorpha</taxon>
        <taxon>Phthiraptera</taxon>
        <taxon>Anoplura</taxon>
        <taxon>Polyplacidae</taxon>
        <taxon>Polyplax</taxon>
    </lineage>
</organism>
<gene>
    <name evidence="10" type="ORF">RUM43_013911</name>
</gene>
<keyword evidence="2" id="KW-0716">Sensory transduction</keyword>
<keyword evidence="4" id="KW-0552">Olfaction</keyword>
<dbReference type="AlphaFoldDB" id="A0AAN8P4U2"/>
<evidence type="ECO:0000256" key="1">
    <source>
        <dbReference type="ARBA" id="ARBA00004141"/>
    </source>
</evidence>
<keyword evidence="5 9" id="KW-1133">Transmembrane helix</keyword>
<dbReference type="GO" id="GO:0016020">
    <property type="term" value="C:membrane"/>
    <property type="evidence" value="ECO:0007669"/>
    <property type="project" value="UniProtKB-SubCell"/>
</dbReference>
<sequence length="193" mass="23340">MKSFREEYRKFIYLVNMSGLYMTSIEKISKKKFLFWCLTFWTKIALVSLPVQFVSVIPYFLYDDDPRLRKLSIFRKTMILILFEVKIIFFYWKRKDIEKLIDLWDSSFKEPFYVEHREKIFRKCKKQNLTFIVFLFIMSGTASALYTLPPFFANTKVINYSTYIPHRNQSPDYELLSTFDLLRICLGCTSYVE</sequence>
<dbReference type="GO" id="GO:0004984">
    <property type="term" value="F:olfactory receptor activity"/>
    <property type="evidence" value="ECO:0007669"/>
    <property type="project" value="InterPro"/>
</dbReference>
<name>A0AAN8P4U2_POLSC</name>
<evidence type="ECO:0000313" key="10">
    <source>
        <dbReference type="EMBL" id="KAK6631845.1"/>
    </source>
</evidence>
<proteinExistence type="predicted"/>
<evidence type="ECO:0000256" key="6">
    <source>
        <dbReference type="ARBA" id="ARBA00023136"/>
    </source>
</evidence>
<feature type="transmembrane region" description="Helical" evidence="9">
    <location>
        <begin position="73"/>
        <end position="92"/>
    </location>
</feature>
<feature type="transmembrane region" description="Helical" evidence="9">
    <location>
        <begin position="129"/>
        <end position="148"/>
    </location>
</feature>
<dbReference type="Proteomes" id="UP001372834">
    <property type="component" value="Unassembled WGS sequence"/>
</dbReference>
<evidence type="ECO:0000256" key="4">
    <source>
        <dbReference type="ARBA" id="ARBA00022725"/>
    </source>
</evidence>
<evidence type="ECO:0000256" key="2">
    <source>
        <dbReference type="ARBA" id="ARBA00022606"/>
    </source>
</evidence>
<evidence type="ECO:0000313" key="11">
    <source>
        <dbReference type="Proteomes" id="UP001372834"/>
    </source>
</evidence>
<evidence type="ECO:0000256" key="8">
    <source>
        <dbReference type="ARBA" id="ARBA00023224"/>
    </source>
</evidence>
<dbReference type="GO" id="GO:0005549">
    <property type="term" value="F:odorant binding"/>
    <property type="evidence" value="ECO:0007669"/>
    <property type="project" value="InterPro"/>
</dbReference>
<reference evidence="10 11" key="1">
    <citation type="submission" date="2023-10" db="EMBL/GenBank/DDBJ databases">
        <title>Genomes of two closely related lineages of the louse Polyplax serrata with different host specificities.</title>
        <authorList>
            <person name="Martinu J."/>
            <person name="Tarabai H."/>
            <person name="Stefka J."/>
            <person name="Hypsa V."/>
        </authorList>
    </citation>
    <scope>NUCLEOTIDE SEQUENCE [LARGE SCALE GENOMIC DNA]</scope>
    <source>
        <strain evidence="10">HR10_N</strain>
    </source>
</reference>
<keyword evidence="3 9" id="KW-0812">Transmembrane</keyword>
<feature type="transmembrane region" description="Helical" evidence="9">
    <location>
        <begin position="33"/>
        <end position="61"/>
    </location>
</feature>
<accession>A0AAN8P4U2</accession>
<comment type="caution">
    <text evidence="10">The sequence shown here is derived from an EMBL/GenBank/DDBJ whole genome shotgun (WGS) entry which is preliminary data.</text>
</comment>
<dbReference type="Pfam" id="PF02949">
    <property type="entry name" value="7tm_6"/>
    <property type="match status" value="1"/>
</dbReference>
<evidence type="ECO:0000256" key="9">
    <source>
        <dbReference type="SAM" id="Phobius"/>
    </source>
</evidence>
<keyword evidence="7" id="KW-0675">Receptor</keyword>